<gene>
    <name evidence="1" type="ORF">JAO13_40140</name>
</gene>
<evidence type="ECO:0000313" key="2">
    <source>
        <dbReference type="Proteomes" id="UP000645612"/>
    </source>
</evidence>
<sequence length="164" mass="18957">MKIESKARQEVLSLIRVVEKIDDILGSLNNKDTLLLREGFGRLKIECERYINGEKLDFKISELLTGIRQGLREMPQLQFLRDAPAEVRGKFLADFTQAVNSELPGFFDKEGEKARKIIARGKIRNPDEFYLIEFFFEQLHDANPDGEDSAALRRIMDDFEFGSR</sequence>
<evidence type="ECO:0000313" key="1">
    <source>
        <dbReference type="EMBL" id="MBH9702648.1"/>
    </source>
</evidence>
<dbReference type="EMBL" id="JAEDXG010000095">
    <property type="protein sequence ID" value="MBH9702648.1"/>
    <property type="molecule type" value="Genomic_DNA"/>
</dbReference>
<accession>A0A8I1B3S1</accession>
<organism evidence="1 2">
    <name type="scientific">Burkholderia cepacia</name>
    <name type="common">Pseudomonas cepacia</name>
    <dbReference type="NCBI Taxonomy" id="292"/>
    <lineage>
        <taxon>Bacteria</taxon>
        <taxon>Pseudomonadati</taxon>
        <taxon>Pseudomonadota</taxon>
        <taxon>Betaproteobacteria</taxon>
        <taxon>Burkholderiales</taxon>
        <taxon>Burkholderiaceae</taxon>
        <taxon>Burkholderia</taxon>
        <taxon>Burkholderia cepacia complex</taxon>
    </lineage>
</organism>
<dbReference type="Proteomes" id="UP000645612">
    <property type="component" value="Unassembled WGS sequence"/>
</dbReference>
<dbReference type="AlphaFoldDB" id="A0A8I1B3S1"/>
<comment type="caution">
    <text evidence="1">The sequence shown here is derived from an EMBL/GenBank/DDBJ whole genome shotgun (WGS) entry which is preliminary data.</text>
</comment>
<dbReference type="RefSeq" id="WP_155642013.1">
    <property type="nucleotide sequence ID" value="NZ_CADDZZ010000052.1"/>
</dbReference>
<reference evidence="1" key="1">
    <citation type="submission" date="2020-12" db="EMBL/GenBank/DDBJ databases">
        <title>Burkholderia cepacia complex in Mexico.</title>
        <authorList>
            <person name="Estrada P."/>
        </authorList>
    </citation>
    <scope>NUCLEOTIDE SEQUENCE</scope>
    <source>
        <strain evidence="1">871</strain>
    </source>
</reference>
<name>A0A8I1B3S1_BURCE</name>
<protein>
    <submittedName>
        <fullName evidence="1">Uncharacterized protein</fullName>
    </submittedName>
</protein>
<proteinExistence type="predicted"/>